<evidence type="ECO:0000313" key="1">
    <source>
        <dbReference type="EMBL" id="TJH20569.1"/>
    </source>
</evidence>
<dbReference type="AlphaFoldDB" id="A0AAQ2DS99"/>
<gene>
    <name evidence="1" type="ORF">C9160_14140</name>
</gene>
<dbReference type="EMBL" id="RRNI01000014">
    <property type="protein sequence ID" value="TJH20569.1"/>
    <property type="molecule type" value="Genomic_DNA"/>
</dbReference>
<feature type="non-terminal residue" evidence="1">
    <location>
        <position position="1"/>
    </location>
</feature>
<dbReference type="Proteomes" id="UP000306700">
    <property type="component" value="Unassembled WGS sequence"/>
</dbReference>
<protein>
    <submittedName>
        <fullName evidence="1">Uncharacterized protein</fullName>
    </submittedName>
</protein>
<proteinExistence type="predicted"/>
<name>A0AAQ2DS99_ECOLX</name>
<sequence>SLVAGRWSLVAGRWSLVAGRWSLVAGRWSGSIKSSFYENQRFLSTRTQKITAWVATTTCILRSI</sequence>
<evidence type="ECO:0000313" key="2">
    <source>
        <dbReference type="Proteomes" id="UP000306700"/>
    </source>
</evidence>
<organism evidence="1 2">
    <name type="scientific">Escherichia coli</name>
    <dbReference type="NCBI Taxonomy" id="562"/>
    <lineage>
        <taxon>Bacteria</taxon>
        <taxon>Pseudomonadati</taxon>
        <taxon>Pseudomonadota</taxon>
        <taxon>Gammaproteobacteria</taxon>
        <taxon>Enterobacterales</taxon>
        <taxon>Enterobacteriaceae</taxon>
        <taxon>Escherichia</taxon>
    </lineage>
</organism>
<reference evidence="1 2" key="1">
    <citation type="submission" date="2018-12" db="EMBL/GenBank/DDBJ databases">
        <title>Food and Water Safety Consortium.</title>
        <authorList>
            <person name="Tyson S."/>
            <person name="Peterson C.-L."/>
            <person name="Olson A."/>
            <person name="Tyler S."/>
            <person name="Cabral J."/>
            <person name="Lynch T."/>
            <person name="Knox N."/>
            <person name="Van Domselaar G."/>
            <person name="Graham M."/>
        </authorList>
    </citation>
    <scope>NUCLEOTIDE SEQUENCE [LARGE SCALE GENOMIC DNA]</scope>
    <source>
        <strain evidence="1 2">FWSEC0384</strain>
    </source>
</reference>
<accession>A0AAQ2DS99</accession>
<comment type="caution">
    <text evidence="1">The sequence shown here is derived from an EMBL/GenBank/DDBJ whole genome shotgun (WGS) entry which is preliminary data.</text>
</comment>